<dbReference type="Proteomes" id="UP000182179">
    <property type="component" value="Unassembled WGS sequence"/>
</dbReference>
<name>A0A1H4ZGT1_9PSED</name>
<protein>
    <submittedName>
        <fullName evidence="1">Uncharacterized protein</fullName>
    </submittedName>
</protein>
<evidence type="ECO:0000313" key="2">
    <source>
        <dbReference type="Proteomes" id="UP000182179"/>
    </source>
</evidence>
<accession>A0A1H4ZGT1</accession>
<dbReference type="RefSeq" id="WP_074851500.1">
    <property type="nucleotide sequence ID" value="NZ_FNTS01000002.1"/>
</dbReference>
<comment type="caution">
    <text evidence="1">The sequence shown here is derived from an EMBL/GenBank/DDBJ whole genome shotgun (WGS) entry which is preliminary data.</text>
</comment>
<dbReference type="EMBL" id="FNTS01000002">
    <property type="protein sequence ID" value="SED29446.1"/>
    <property type="molecule type" value="Genomic_DNA"/>
</dbReference>
<keyword evidence="2" id="KW-1185">Reference proteome</keyword>
<proteinExistence type="predicted"/>
<reference evidence="1 2" key="1">
    <citation type="submission" date="2016-10" db="EMBL/GenBank/DDBJ databases">
        <authorList>
            <person name="Varghese N."/>
            <person name="Submissions S."/>
        </authorList>
    </citation>
    <scope>NUCLEOTIDE SEQUENCE [LARGE SCALE GENOMIC DNA]</scope>
    <source>
        <strain evidence="1 2">BS2773</strain>
    </source>
</reference>
<organism evidence="1 2">
    <name type="scientific">Pseudomonas costantinii</name>
    <dbReference type="NCBI Taxonomy" id="168469"/>
    <lineage>
        <taxon>Bacteria</taxon>
        <taxon>Pseudomonadati</taxon>
        <taxon>Pseudomonadota</taxon>
        <taxon>Gammaproteobacteria</taxon>
        <taxon>Pseudomonadales</taxon>
        <taxon>Pseudomonadaceae</taxon>
        <taxon>Pseudomonas</taxon>
    </lineage>
</organism>
<sequence>MPILELRILPPLAVGRLGASEQPLEAFELQTDPANPLDFRRIVPCESLEVDPASGKIVRAYVPQTIRFKDDNRQIRPVAPFLEVYARTSEAPDDLQPLTTTLLEQEGLKLDQLHWDIELGNIKLFRRTKDVNDQIHAKLLGLKTHARQPMLGECAHFLPGRKLPLGHVQFIAPTPEFPQIRLRFTPAGGRVYGSRTQRCFMNNGVVELQDDPIIYSDEQVLYDETKAWLGYSESTGPDLTVPASIYAGYLNEKNIQVSWGYLDDECDGVAKVVLTLADGSELVARAVIGAGPPAFAPDTLPIRVVSDEIEQLLHGPEIADDEVSLDDATELVLRALESVRLMNTAVMNGNPINGRLNVVSTMVRQNTNDFSRYYEPIAAATLVDNLALRALHERVFSALSGGGAPWFAQALRQPEEIGDLSSVALRKMPALMRGADGRGLVLTRRHIDMVVKAARNAMFSSSTAAGEP</sequence>
<evidence type="ECO:0000313" key="1">
    <source>
        <dbReference type="EMBL" id="SED29446.1"/>
    </source>
</evidence>
<gene>
    <name evidence="1" type="ORF">SAMN04515675_0596</name>
</gene>